<feature type="compositionally biased region" description="Basic and acidic residues" evidence="8">
    <location>
        <begin position="1028"/>
        <end position="1056"/>
    </location>
</feature>
<comment type="cofactor">
    <cofactor evidence="7">
        <name>Mg(2+)</name>
        <dbReference type="ChEBI" id="CHEBI:18420"/>
    </cofactor>
</comment>
<dbReference type="InterPro" id="IPR043502">
    <property type="entry name" value="DNA/RNA_pol_sf"/>
</dbReference>
<evidence type="ECO:0000313" key="10">
    <source>
        <dbReference type="EMBL" id="UYV78492.1"/>
    </source>
</evidence>
<evidence type="ECO:0000256" key="4">
    <source>
        <dbReference type="ARBA" id="ARBA00022759"/>
    </source>
</evidence>
<dbReference type="EMBL" id="CP092878">
    <property type="protein sequence ID" value="UYV78492.1"/>
    <property type="molecule type" value="Genomic_DNA"/>
</dbReference>
<dbReference type="Proteomes" id="UP001235939">
    <property type="component" value="Chromosome 16"/>
</dbReference>
<dbReference type="InterPro" id="IPR012337">
    <property type="entry name" value="RNaseH-like_sf"/>
</dbReference>
<dbReference type="Pfam" id="PF00665">
    <property type="entry name" value="rve"/>
    <property type="match status" value="1"/>
</dbReference>
<evidence type="ECO:0000256" key="3">
    <source>
        <dbReference type="ARBA" id="ARBA00022722"/>
    </source>
</evidence>
<feature type="region of interest" description="Disordered" evidence="8">
    <location>
        <begin position="1020"/>
        <end position="1060"/>
    </location>
</feature>
<accession>A0ABY6LBH3</accession>
<dbReference type="InterPro" id="IPR036397">
    <property type="entry name" value="RNaseH_sf"/>
</dbReference>
<comment type="similarity">
    <text evidence="7">Belongs to the helicase family.</text>
</comment>
<keyword evidence="4" id="KW-0255">Endonuclease</keyword>
<dbReference type="Gene3D" id="3.40.50.300">
    <property type="entry name" value="P-loop containing nucleotide triphosphate hydrolases"/>
    <property type="match status" value="1"/>
</dbReference>
<dbReference type="InterPro" id="IPR027417">
    <property type="entry name" value="P-loop_NTPase"/>
</dbReference>
<evidence type="ECO:0000256" key="7">
    <source>
        <dbReference type="RuleBase" id="RU363044"/>
    </source>
</evidence>
<dbReference type="Pfam" id="PF05970">
    <property type="entry name" value="PIF1"/>
    <property type="match status" value="1"/>
</dbReference>
<feature type="domain" description="Integrase catalytic" evidence="9">
    <location>
        <begin position="1741"/>
        <end position="1906"/>
    </location>
</feature>
<dbReference type="Gene3D" id="1.10.340.70">
    <property type="match status" value="1"/>
</dbReference>
<organism evidence="10 11">
    <name type="scientific">Cordylochernes scorpioides</name>
    <dbReference type="NCBI Taxonomy" id="51811"/>
    <lineage>
        <taxon>Eukaryota</taxon>
        <taxon>Metazoa</taxon>
        <taxon>Ecdysozoa</taxon>
        <taxon>Arthropoda</taxon>
        <taxon>Chelicerata</taxon>
        <taxon>Arachnida</taxon>
        <taxon>Pseudoscorpiones</taxon>
        <taxon>Cheliferoidea</taxon>
        <taxon>Chernetidae</taxon>
        <taxon>Cordylochernes</taxon>
    </lineage>
</organism>
<dbReference type="Gene3D" id="3.30.70.270">
    <property type="match status" value="2"/>
</dbReference>
<evidence type="ECO:0000256" key="1">
    <source>
        <dbReference type="ARBA" id="ARBA00022679"/>
    </source>
</evidence>
<dbReference type="Gene3D" id="3.30.420.10">
    <property type="entry name" value="Ribonuclease H-like superfamily/Ribonuclease H"/>
    <property type="match status" value="1"/>
</dbReference>
<keyword evidence="7" id="KW-0067">ATP-binding</keyword>
<proteinExistence type="inferred from homology"/>
<dbReference type="InterPro" id="IPR025476">
    <property type="entry name" value="Helitron_helicase-like"/>
</dbReference>
<evidence type="ECO:0000259" key="9">
    <source>
        <dbReference type="PROSITE" id="PS50994"/>
    </source>
</evidence>
<dbReference type="PANTHER" id="PTHR10492">
    <property type="match status" value="1"/>
</dbReference>
<dbReference type="InterPro" id="IPR043128">
    <property type="entry name" value="Rev_trsase/Diguanyl_cyclase"/>
</dbReference>
<dbReference type="CDD" id="cd09274">
    <property type="entry name" value="RNase_HI_RT_Ty3"/>
    <property type="match status" value="1"/>
</dbReference>
<keyword evidence="7" id="KW-0547">Nucleotide-binding</keyword>
<keyword evidence="11" id="KW-1185">Reference proteome</keyword>
<keyword evidence="1" id="KW-0808">Transferase</keyword>
<sequence>MTRLRPRIPPIFGNFWHMPASRPRAIAAVLLKARVLLAILLGPLQNTLRKILGLAVVAGRRKRCYSKRRHLQDQLLCVLQMHQVELAEEHRARIENRQIPDLVARVFNLKLQQLLHEIVSQHVLGVVISRVHVVEFQKRGLPHAHMLFMLREEDKPRDRDAIDRLVCAEIPSPTMQVQLYDMVRKHMIHGPCGNFNLHSPCMSDGKCTKDFPKSFLQLTEANNNGYPRYRRRDAARHLLWALTRFIAHINVEVCASVKSVRYLFKYVYKGHDRAEVEVSVGELDMESRAHDEIKNFLDARQNQWSARVRGGALCIGRMCSVNPKDSERYHLRLLLLHVAGAQSFEDLRTVDDIVCSTFKEAAQRRGLLADDSEWDACLAEAALFQMPCQLRQLFATILIYNNPTDPVSLWTKYKGYLSEDFSRATSDAAAEQMTLRELEFQLRENRLSCHHYGLPAPLTPLLDSGEDHLDVNAELQIGTEMYRSLTPDQKSIVDTIVDSLNVNPRCFFIDGPGGTGKTYVYNTLIHCVRAVGKIVIPLASTGIAATLLSGGQTVHSRFKLPIPLLENSVAAISANSSEAELIRRSSLIIWDEATMAHYRALEIVDRLLKDIMHCDLAFGGKVVVLGGDFRQVLPVVPRASRAEIVAACIKQSKLWPLFVILRLTQNMRAGIDAQSFSQWLIKVGDGDLPTDQQGLISFPESCIFHGVDLVQEIFGSSYGDITALSQSVILTPKNTDSLEINEKVLDRLPNRSQCFLSVDSVECENVEEQNNYPTEFLNSLTPTGMPPHRLNLKIGAIVMLLRNLNPKQGLCNGTRMVIQRMRSHVLEAQILTGTKVGQTVLVPKISLAPSDTNLPFILKRRQFPLRLAFAMTINKAQGQTFARVGLLLHEPVFTHGQLYVAFSLDIVGRRDTPSLKILSSTDPVDGPQQWFHSRDTEELRLPIVKNRSAFSQAFLSSNQLPFIFKTPSRVLVIPHCMLNFPLKRLRFQQSSPFLSNNKKFRNDIVTDGLSRQDIMEIGQDSIGVKTDNLTKERGENGSQSRENEPTGERQEVREGNEQETSPLVDVIQQFAAALAQGRSCDPTGPTISPFDGTYSATQFFQTFDRKMEDASMEEPEKLLRLPNYLVRQPLELFRKLRMTDRSYFQVRQILLDLYPESSEASFAKYFAMKLTGQANLETYYREKTAMGLQLGLPQVVILETLTEGLPFSDQRLVRVVPPENLGEWFRLVQRIHGPSVPTTRPREDQPPTMSGPYHSTPRRPGAWNAPLPPSNCKFCGARHWHSECRHRPVPATHEKERTVQSVPLNRYQGVRTVQTVPNNQSRVPSNQVKPETPQPSRLFETEVCERAISQVLQRHGLDCVAHYFDNFIIYSNTLEEHQNHLRQFFAFCEAEKLQLNFAKCEFFKQSIDFLGYTITAGTTTPLTRNTDIIHAIKQPHNRKTLQSFLGAVNVYYKFIPDYARLRAPLNNLLKKDVVWIWDEACQKAFIDLKGNLTQHPILHLYKEGLPCQVYCDASTLGIAGILKQVHPDGNVYPVQYFSRTLRPHEKNYSISELECLAIVESVEKFRIYLMGRKFTIFSDHHALQWLKTIKNPSGRLFRWSLRLSSYEYEIRYIKGKQQYEADLLSRNPFCGFLDASLIKTHQPPPSRESNLTIDRNGLHTVSRKGVTKIIIPKPLIQPLLQTVHTQYNHPGISQMSRLISTQYYWQGMSKDIKQKVKTCPTCQLTKRPLGPTYGELSQPPEAIEPFDLLSLDTIAGFAKYGNTRIYLHVVVDHFSRYAWTFPSKSTSITTYQQVLKRVLQDGSPKRLLTDRAPAFTSPKFRSFLLNRNIHPLLTTSNNPQANGLCERLNATLTGKLRLPIVKNRSAFSQAFLSSNQLPFIFKTPSRVLVIHHCMLNFPLKRLRFQQSSPFSSNNKKFRNDIVTHMYCHLEVRRETEKYVH</sequence>
<keyword evidence="5 7" id="KW-0378">Hydrolase</keyword>
<keyword evidence="3" id="KW-0540">Nuclease</keyword>
<dbReference type="InterPro" id="IPR001584">
    <property type="entry name" value="Integrase_cat-core"/>
</dbReference>
<evidence type="ECO:0000256" key="2">
    <source>
        <dbReference type="ARBA" id="ARBA00022695"/>
    </source>
</evidence>
<keyword evidence="7" id="KW-0347">Helicase</keyword>
<evidence type="ECO:0000256" key="8">
    <source>
        <dbReference type="SAM" id="MobiDB-lite"/>
    </source>
</evidence>
<gene>
    <name evidence="10" type="ORF">LAZ67_16001752</name>
</gene>
<keyword evidence="7" id="KW-0234">DNA repair</keyword>
<dbReference type="CDD" id="cd18809">
    <property type="entry name" value="SF1_C_RecD"/>
    <property type="match status" value="1"/>
</dbReference>
<evidence type="ECO:0000256" key="5">
    <source>
        <dbReference type="ARBA" id="ARBA00022801"/>
    </source>
</evidence>
<dbReference type="Pfam" id="PF21530">
    <property type="entry name" value="Pif1_2B_dom"/>
    <property type="match status" value="1"/>
</dbReference>
<feature type="region of interest" description="Disordered" evidence="8">
    <location>
        <begin position="1235"/>
        <end position="1257"/>
    </location>
</feature>
<dbReference type="PROSITE" id="PS50994">
    <property type="entry name" value="INTEGRASE"/>
    <property type="match status" value="1"/>
</dbReference>
<name>A0ABY6LBH3_9ARAC</name>
<dbReference type="Pfam" id="PF17921">
    <property type="entry name" value="Integrase_H2C2"/>
    <property type="match status" value="1"/>
</dbReference>
<dbReference type="InterPro" id="IPR041588">
    <property type="entry name" value="Integrase_H2C2"/>
</dbReference>
<dbReference type="PANTHER" id="PTHR10492:SF57">
    <property type="entry name" value="ATP-DEPENDENT DNA HELICASE"/>
    <property type="match status" value="1"/>
</dbReference>
<evidence type="ECO:0000256" key="6">
    <source>
        <dbReference type="ARBA" id="ARBA00022918"/>
    </source>
</evidence>
<dbReference type="Pfam" id="PF17917">
    <property type="entry name" value="RT_RNaseH"/>
    <property type="match status" value="1"/>
</dbReference>
<dbReference type="InterPro" id="IPR049163">
    <property type="entry name" value="Pif1-like_2B_dom"/>
</dbReference>
<dbReference type="InterPro" id="IPR000477">
    <property type="entry name" value="RT_dom"/>
</dbReference>
<dbReference type="Pfam" id="PF00078">
    <property type="entry name" value="RVT_1"/>
    <property type="match status" value="1"/>
</dbReference>
<dbReference type="EC" id="5.6.2.3" evidence="7"/>
<protein>
    <recommendedName>
        <fullName evidence="7">ATP-dependent DNA helicase</fullName>
        <ecNumber evidence="7">5.6.2.3</ecNumber>
    </recommendedName>
</protein>
<dbReference type="InterPro" id="IPR010285">
    <property type="entry name" value="DNA_helicase_pif1-like_DEAD"/>
</dbReference>
<keyword evidence="2" id="KW-0548">Nucleotidyltransferase</keyword>
<keyword evidence="6" id="KW-0695">RNA-directed DNA polymerase</keyword>
<dbReference type="Pfam" id="PF14214">
    <property type="entry name" value="Helitron_like_N"/>
    <property type="match status" value="1"/>
</dbReference>
<dbReference type="SUPFAM" id="SSF56672">
    <property type="entry name" value="DNA/RNA polymerases"/>
    <property type="match status" value="1"/>
</dbReference>
<dbReference type="InterPro" id="IPR041373">
    <property type="entry name" value="RT_RNaseH"/>
</dbReference>
<dbReference type="SUPFAM" id="SSF53098">
    <property type="entry name" value="Ribonuclease H-like"/>
    <property type="match status" value="1"/>
</dbReference>
<keyword evidence="7" id="KW-0233">DNA recombination</keyword>
<dbReference type="SUPFAM" id="SSF52540">
    <property type="entry name" value="P-loop containing nucleoside triphosphate hydrolases"/>
    <property type="match status" value="2"/>
</dbReference>
<evidence type="ECO:0000313" key="11">
    <source>
        <dbReference type="Proteomes" id="UP001235939"/>
    </source>
</evidence>
<comment type="catalytic activity">
    <reaction evidence="7">
        <text>ATP + H2O = ADP + phosphate + H(+)</text>
        <dbReference type="Rhea" id="RHEA:13065"/>
        <dbReference type="ChEBI" id="CHEBI:15377"/>
        <dbReference type="ChEBI" id="CHEBI:15378"/>
        <dbReference type="ChEBI" id="CHEBI:30616"/>
        <dbReference type="ChEBI" id="CHEBI:43474"/>
        <dbReference type="ChEBI" id="CHEBI:456216"/>
        <dbReference type="EC" id="5.6.2.3"/>
    </reaction>
</comment>
<reference evidence="10 11" key="1">
    <citation type="submission" date="2022-01" db="EMBL/GenBank/DDBJ databases">
        <title>A chromosomal length assembly of Cordylochernes scorpioides.</title>
        <authorList>
            <person name="Zeh D."/>
            <person name="Zeh J."/>
        </authorList>
    </citation>
    <scope>NUCLEOTIDE SEQUENCE [LARGE SCALE GENOMIC DNA]</scope>
    <source>
        <strain evidence="10">IN4F17</strain>
        <tissue evidence="10">Whole Body</tissue>
    </source>
</reference>
<keyword evidence="7" id="KW-0227">DNA damage</keyword>